<name>K8EM17_9CHLO</name>
<keyword evidence="2" id="KW-1185">Reference proteome</keyword>
<dbReference type="EMBL" id="FO082267">
    <property type="protein sequence ID" value="CCO19009.1"/>
    <property type="molecule type" value="Genomic_DNA"/>
</dbReference>
<evidence type="ECO:0000313" key="2">
    <source>
        <dbReference type="Proteomes" id="UP000198341"/>
    </source>
</evidence>
<evidence type="ECO:0000313" key="1">
    <source>
        <dbReference type="EMBL" id="CCO19009.1"/>
    </source>
</evidence>
<reference evidence="1 2" key="1">
    <citation type="submission" date="2011-10" db="EMBL/GenBank/DDBJ databases">
        <authorList>
            <person name="Genoscope - CEA"/>
        </authorList>
    </citation>
    <scope>NUCLEOTIDE SEQUENCE [LARGE SCALE GENOMIC DNA]</scope>
    <source>
        <strain evidence="1 2">RCC 1105</strain>
    </source>
</reference>
<proteinExistence type="predicted"/>
<gene>
    <name evidence="1" type="ordered locus">Bathy12g01670</name>
</gene>
<dbReference type="AlphaFoldDB" id="K8EM17"/>
<dbReference type="OrthoDB" id="498696at2759"/>
<dbReference type="GeneID" id="19012381"/>
<dbReference type="Proteomes" id="UP000198341">
    <property type="component" value="Chromosome 12"/>
</dbReference>
<organism evidence="1 2">
    <name type="scientific">Bathycoccus prasinos</name>
    <dbReference type="NCBI Taxonomy" id="41875"/>
    <lineage>
        <taxon>Eukaryota</taxon>
        <taxon>Viridiplantae</taxon>
        <taxon>Chlorophyta</taxon>
        <taxon>Mamiellophyceae</taxon>
        <taxon>Mamiellales</taxon>
        <taxon>Bathycoccaceae</taxon>
        <taxon>Bathycoccus</taxon>
    </lineage>
</organism>
<dbReference type="RefSeq" id="XP_007509894.1">
    <property type="nucleotide sequence ID" value="XM_007509832.1"/>
</dbReference>
<sequence>MALGRASVFLEDVDLHGQIVSSIPSGRSGGAANYSGHNMRVNSFCTFLNRCKEETKELFGEEKVLRDRLMECKIMRTNKRGEYESSLAKDNDRWHPSEEQSAILAVCSSSDKKEVRDALIHEAMHGVFYVSRAFQKFCYWFWEESMTEEERKTWVNFLIGLRYNASTDTELAVNELQAYMATERKLFEASEAAELKQLQLKFSRAMTEKTSRVNDNGGLEASLTPSIGSSTKLVWL</sequence>
<accession>K8EM17</accession>
<dbReference type="eggNOG" id="ENOG502R8WZ">
    <property type="taxonomic scope" value="Eukaryota"/>
</dbReference>
<dbReference type="KEGG" id="bpg:Bathy12g01670"/>
<protein>
    <submittedName>
        <fullName evidence="1">Uncharacterized protein</fullName>
    </submittedName>
</protein>